<dbReference type="InterPro" id="IPR012338">
    <property type="entry name" value="Beta-lactam/transpept-like"/>
</dbReference>
<sequence>FPSTDDVRKRLQDLDSEISGIPAISGSPGLSLGVLCKGQIVHTAYFGRRNENDTALPTNNTIYWIASLTKVITATAIS</sequence>
<dbReference type="Pfam" id="PF00144">
    <property type="entry name" value="Beta-lactamase"/>
    <property type="match status" value="1"/>
</dbReference>
<gene>
    <name evidence="2" type="ORF">BCR34DRAFT_496143</name>
</gene>
<evidence type="ECO:0000259" key="1">
    <source>
        <dbReference type="Pfam" id="PF00144"/>
    </source>
</evidence>
<evidence type="ECO:0000313" key="3">
    <source>
        <dbReference type="Proteomes" id="UP000193144"/>
    </source>
</evidence>
<dbReference type="EMBL" id="MCFA01000216">
    <property type="protein sequence ID" value="ORX98374.1"/>
    <property type="molecule type" value="Genomic_DNA"/>
</dbReference>
<protein>
    <recommendedName>
        <fullName evidence="1">Beta-lactamase-related domain-containing protein</fullName>
    </recommendedName>
</protein>
<keyword evidence="3" id="KW-1185">Reference proteome</keyword>
<dbReference type="Gene3D" id="3.40.710.10">
    <property type="entry name" value="DD-peptidase/beta-lactamase superfamily"/>
    <property type="match status" value="1"/>
</dbReference>
<dbReference type="STRING" id="1231657.A0A1Y1YLB7"/>
<organism evidence="2 3">
    <name type="scientific">Clohesyomyces aquaticus</name>
    <dbReference type="NCBI Taxonomy" id="1231657"/>
    <lineage>
        <taxon>Eukaryota</taxon>
        <taxon>Fungi</taxon>
        <taxon>Dikarya</taxon>
        <taxon>Ascomycota</taxon>
        <taxon>Pezizomycotina</taxon>
        <taxon>Dothideomycetes</taxon>
        <taxon>Pleosporomycetidae</taxon>
        <taxon>Pleosporales</taxon>
        <taxon>Lindgomycetaceae</taxon>
        <taxon>Clohesyomyces</taxon>
    </lineage>
</organism>
<feature type="domain" description="Beta-lactamase-related" evidence="1">
    <location>
        <begin position="17"/>
        <end position="77"/>
    </location>
</feature>
<dbReference type="InterPro" id="IPR001466">
    <property type="entry name" value="Beta-lactam-related"/>
</dbReference>
<dbReference type="Proteomes" id="UP000193144">
    <property type="component" value="Unassembled WGS sequence"/>
</dbReference>
<proteinExistence type="predicted"/>
<name>A0A1Y1YLB7_9PLEO</name>
<dbReference type="SUPFAM" id="SSF56601">
    <property type="entry name" value="beta-lactamase/transpeptidase-like"/>
    <property type="match status" value="1"/>
</dbReference>
<dbReference type="OrthoDB" id="5946976at2759"/>
<evidence type="ECO:0000313" key="2">
    <source>
        <dbReference type="EMBL" id="ORX98374.1"/>
    </source>
</evidence>
<comment type="caution">
    <text evidence="2">The sequence shown here is derived from an EMBL/GenBank/DDBJ whole genome shotgun (WGS) entry which is preliminary data.</text>
</comment>
<reference evidence="2 3" key="1">
    <citation type="submission" date="2016-07" db="EMBL/GenBank/DDBJ databases">
        <title>Pervasive Adenine N6-methylation of Active Genes in Fungi.</title>
        <authorList>
            <consortium name="DOE Joint Genome Institute"/>
            <person name="Mondo S.J."/>
            <person name="Dannebaum R.O."/>
            <person name="Kuo R.C."/>
            <person name="Labutti K."/>
            <person name="Haridas S."/>
            <person name="Kuo A."/>
            <person name="Salamov A."/>
            <person name="Ahrendt S.R."/>
            <person name="Lipzen A."/>
            <person name="Sullivan W."/>
            <person name="Andreopoulos W.B."/>
            <person name="Clum A."/>
            <person name="Lindquist E."/>
            <person name="Daum C."/>
            <person name="Ramamoorthy G.K."/>
            <person name="Gryganskyi A."/>
            <person name="Culley D."/>
            <person name="Magnuson J.K."/>
            <person name="James T.Y."/>
            <person name="O'Malley M.A."/>
            <person name="Stajich J.E."/>
            <person name="Spatafora J.W."/>
            <person name="Visel A."/>
            <person name="Grigoriev I.V."/>
        </authorList>
    </citation>
    <scope>NUCLEOTIDE SEQUENCE [LARGE SCALE GENOMIC DNA]</scope>
    <source>
        <strain evidence="2 3">CBS 115471</strain>
    </source>
</reference>
<dbReference type="AlphaFoldDB" id="A0A1Y1YLB7"/>
<feature type="non-terminal residue" evidence="2">
    <location>
        <position position="1"/>
    </location>
</feature>
<accession>A0A1Y1YLB7</accession>